<comment type="caution">
    <text evidence="1">The sequence shown here is derived from an EMBL/GenBank/DDBJ whole genome shotgun (WGS) entry which is preliminary data.</text>
</comment>
<dbReference type="AlphaFoldDB" id="A0A059GBB0"/>
<protein>
    <submittedName>
        <fullName evidence="1">Uncharacterized protein</fullName>
    </submittedName>
</protein>
<dbReference type="STRING" id="1280953.HOC_03178"/>
<name>A0A059GBB0_9PROT</name>
<keyword evidence="2" id="KW-1185">Reference proteome</keyword>
<dbReference type="InterPro" id="IPR036866">
    <property type="entry name" value="RibonucZ/Hydroxyglut_hydro"/>
</dbReference>
<evidence type="ECO:0000313" key="2">
    <source>
        <dbReference type="Proteomes" id="UP000024942"/>
    </source>
</evidence>
<evidence type="ECO:0000313" key="1">
    <source>
        <dbReference type="EMBL" id="KDA03845.1"/>
    </source>
</evidence>
<organism evidence="1 2">
    <name type="scientific">Hyphomonas oceanitis SCH89</name>
    <dbReference type="NCBI Taxonomy" id="1280953"/>
    <lineage>
        <taxon>Bacteria</taxon>
        <taxon>Pseudomonadati</taxon>
        <taxon>Pseudomonadota</taxon>
        <taxon>Alphaproteobacteria</taxon>
        <taxon>Hyphomonadales</taxon>
        <taxon>Hyphomonadaceae</taxon>
        <taxon>Hyphomonas</taxon>
    </lineage>
</organism>
<dbReference type="Gene3D" id="3.60.15.10">
    <property type="entry name" value="Ribonuclease Z/Hydroxyacylglutathione hydrolase-like"/>
    <property type="match status" value="1"/>
</dbReference>
<dbReference type="PATRIC" id="fig|1280953.3.peg.643"/>
<reference evidence="1 2" key="1">
    <citation type="journal article" date="2014" name="Antonie Van Leeuwenhoek">
        <title>Hyphomonas beringensis sp. nov. and Hyphomonas chukchiensis sp. nov., isolated from surface seawater of the Bering Sea and Chukchi Sea.</title>
        <authorList>
            <person name="Li C."/>
            <person name="Lai Q."/>
            <person name="Li G."/>
            <person name="Dong C."/>
            <person name="Wang J."/>
            <person name="Liao Y."/>
            <person name="Shao Z."/>
        </authorList>
    </citation>
    <scope>NUCLEOTIDE SEQUENCE [LARGE SCALE GENOMIC DNA]</scope>
    <source>
        <strain evidence="1 2">SCH89</strain>
    </source>
</reference>
<dbReference type="eggNOG" id="COG1234">
    <property type="taxonomic scope" value="Bacteria"/>
</dbReference>
<dbReference type="Proteomes" id="UP000024942">
    <property type="component" value="Unassembled WGS sequence"/>
</dbReference>
<gene>
    <name evidence="1" type="ORF">HOC_03178</name>
</gene>
<accession>A0A059GBB0</accession>
<dbReference type="SUPFAM" id="SSF56281">
    <property type="entry name" value="Metallo-hydrolase/oxidoreductase"/>
    <property type="match status" value="1"/>
</dbReference>
<proteinExistence type="predicted"/>
<sequence length="223" mass="23752">MVPEVPRKVTSADFALLPCGPGTVPQACVLVMAGGKRVLFGTPSGTVQGLTETDLRNLDAVMLFSLRGEDIEGLDDIRNASWRAGHETPLRVSGPVGTSAVLSAINKAYETSDAFTFVEQSPPGGFNAAVLQPLPGERDTKTRVFNTGDLVVTHLVNDKEQVGYWVDYNGVRVVIEPCGMTQASHFSDPARLTLSCEGADLSWPVTDVVFVPLVAPKKAAESP</sequence>
<dbReference type="EMBL" id="ARYL01000003">
    <property type="protein sequence ID" value="KDA03845.1"/>
    <property type="molecule type" value="Genomic_DNA"/>
</dbReference>